<protein>
    <submittedName>
        <fullName evidence="3">Glycosyltransferase</fullName>
    </submittedName>
</protein>
<dbReference type="Pfam" id="PF03808">
    <property type="entry name" value="Glyco_tran_WecG"/>
    <property type="match status" value="1"/>
</dbReference>
<sequence>MTKIYKKSISYRTFNILGIKVDFINLPQALSQVEAWIDNNKQYQITTPNPEHIVMSLDDYRFKEILNKSALRICDGVGLSWAAKFLSRKISRISNKADKDSCYIKTEFDNCLSGVDLMQALCAKAAKKKWRVFLLGGKNDVVQKAAFQLKKNSKDLKVEYDSGSLNIENESPKELRKTIEKINKFKPQLLFVAFGAPIQEKWIYNNLKKLKVKVAMGVGGSFDYLAGKVKRAPKVIRNHSLEWLWRLIIEPWRFKRQLRLLKFVYLVIKEGKHS</sequence>
<dbReference type="CDD" id="cd06533">
    <property type="entry name" value="Glyco_transf_WecG_TagA"/>
    <property type="match status" value="1"/>
</dbReference>
<dbReference type="EMBL" id="PEZT01000021">
    <property type="protein sequence ID" value="PIS09037.1"/>
    <property type="molecule type" value="Genomic_DNA"/>
</dbReference>
<evidence type="ECO:0000256" key="1">
    <source>
        <dbReference type="ARBA" id="ARBA00022676"/>
    </source>
</evidence>
<accession>A0A2H0W8T8</accession>
<evidence type="ECO:0000313" key="3">
    <source>
        <dbReference type="EMBL" id="PIS09037.1"/>
    </source>
</evidence>
<keyword evidence="2 3" id="KW-0808">Transferase</keyword>
<dbReference type="Proteomes" id="UP000230093">
    <property type="component" value="Unassembled WGS sequence"/>
</dbReference>
<dbReference type="InterPro" id="IPR004629">
    <property type="entry name" value="WecG_TagA_CpsF"/>
</dbReference>
<evidence type="ECO:0000256" key="2">
    <source>
        <dbReference type="ARBA" id="ARBA00022679"/>
    </source>
</evidence>
<reference evidence="4" key="1">
    <citation type="submission" date="2017-09" db="EMBL/GenBank/DDBJ databases">
        <title>Depth-based differentiation of microbial function through sediment-hosted aquifers and enrichment of novel symbionts in the deep terrestrial subsurface.</title>
        <authorList>
            <person name="Probst A.J."/>
            <person name="Ladd B."/>
            <person name="Jarett J.K."/>
            <person name="Geller-Mcgrath D.E."/>
            <person name="Sieber C.M.K."/>
            <person name="Emerson J.B."/>
            <person name="Anantharaman K."/>
            <person name="Thomas B.C."/>
            <person name="Malmstrom R."/>
            <person name="Stieglmeier M."/>
            <person name="Klingl A."/>
            <person name="Woyke T."/>
            <person name="Ryan C.M."/>
            <person name="Banfield J.F."/>
        </authorList>
    </citation>
    <scope>NUCLEOTIDE SEQUENCE [LARGE SCALE GENOMIC DNA]</scope>
</reference>
<dbReference type="AlphaFoldDB" id="A0A2H0W8T8"/>
<keyword evidence="1" id="KW-0328">Glycosyltransferase</keyword>
<name>A0A2H0W8T8_9BACT</name>
<evidence type="ECO:0000313" key="4">
    <source>
        <dbReference type="Proteomes" id="UP000230093"/>
    </source>
</evidence>
<dbReference type="NCBIfam" id="TIGR00696">
    <property type="entry name" value="wecG_tagA_cpsF"/>
    <property type="match status" value="1"/>
</dbReference>
<proteinExistence type="predicted"/>
<dbReference type="GO" id="GO:0016758">
    <property type="term" value="F:hexosyltransferase activity"/>
    <property type="evidence" value="ECO:0007669"/>
    <property type="project" value="TreeGrafter"/>
</dbReference>
<gene>
    <name evidence="3" type="ORF">COT75_03435</name>
</gene>
<comment type="caution">
    <text evidence="3">The sequence shown here is derived from an EMBL/GenBank/DDBJ whole genome shotgun (WGS) entry which is preliminary data.</text>
</comment>
<organism evidence="3 4">
    <name type="scientific">Candidatus Beckwithbacteria bacterium CG10_big_fil_rev_8_21_14_0_10_34_10</name>
    <dbReference type="NCBI Taxonomy" id="1974495"/>
    <lineage>
        <taxon>Bacteria</taxon>
        <taxon>Candidatus Beckwithiibacteriota</taxon>
    </lineage>
</organism>
<dbReference type="PANTHER" id="PTHR34136">
    <property type="match status" value="1"/>
</dbReference>
<dbReference type="PANTHER" id="PTHR34136:SF1">
    <property type="entry name" value="UDP-N-ACETYL-D-MANNOSAMINURONIC ACID TRANSFERASE"/>
    <property type="match status" value="1"/>
</dbReference>